<keyword evidence="2" id="KW-1133">Transmembrane helix</keyword>
<evidence type="ECO:0008006" key="5">
    <source>
        <dbReference type="Google" id="ProtNLM"/>
    </source>
</evidence>
<evidence type="ECO:0000256" key="1">
    <source>
        <dbReference type="SAM" id="MobiDB-lite"/>
    </source>
</evidence>
<keyword evidence="2" id="KW-0472">Membrane</keyword>
<protein>
    <recommendedName>
        <fullName evidence="5">Signal recognition particle-docking protein FtsY</fullName>
    </recommendedName>
</protein>
<feature type="compositionally biased region" description="Pro residues" evidence="1">
    <location>
        <begin position="33"/>
        <end position="49"/>
    </location>
</feature>
<dbReference type="EMBL" id="JBHTMB010000241">
    <property type="protein sequence ID" value="MFD1236779.1"/>
    <property type="molecule type" value="Genomic_DNA"/>
</dbReference>
<keyword evidence="4" id="KW-1185">Reference proteome</keyword>
<comment type="caution">
    <text evidence="3">The sequence shown here is derived from an EMBL/GenBank/DDBJ whole genome shotgun (WGS) entry which is preliminary data.</text>
</comment>
<dbReference type="Proteomes" id="UP001597182">
    <property type="component" value="Unassembled WGS sequence"/>
</dbReference>
<gene>
    <name evidence="3" type="ORF">ACFQ34_26125</name>
</gene>
<keyword evidence="2" id="KW-0812">Transmembrane</keyword>
<sequence length="75" mass="7909">MSLTAWLVIAAVCVVAGLVLLVLDRRRSARRPVPAPPTPQPPAGDPPQVPRQRSGPGAVDDPEEPGSLFRPNTPP</sequence>
<name>A0ABW3VRL9_9PSEU</name>
<evidence type="ECO:0000313" key="4">
    <source>
        <dbReference type="Proteomes" id="UP001597182"/>
    </source>
</evidence>
<accession>A0ABW3VRL9</accession>
<organism evidence="3 4">
    <name type="scientific">Pseudonocardia benzenivorans</name>
    <dbReference type="NCBI Taxonomy" id="228005"/>
    <lineage>
        <taxon>Bacteria</taxon>
        <taxon>Bacillati</taxon>
        <taxon>Actinomycetota</taxon>
        <taxon>Actinomycetes</taxon>
        <taxon>Pseudonocardiales</taxon>
        <taxon>Pseudonocardiaceae</taxon>
        <taxon>Pseudonocardia</taxon>
    </lineage>
</organism>
<reference evidence="4" key="1">
    <citation type="journal article" date="2019" name="Int. J. Syst. Evol. Microbiol.">
        <title>The Global Catalogue of Microorganisms (GCM) 10K type strain sequencing project: providing services to taxonomists for standard genome sequencing and annotation.</title>
        <authorList>
            <consortium name="The Broad Institute Genomics Platform"/>
            <consortium name="The Broad Institute Genome Sequencing Center for Infectious Disease"/>
            <person name="Wu L."/>
            <person name="Ma J."/>
        </authorList>
    </citation>
    <scope>NUCLEOTIDE SEQUENCE [LARGE SCALE GENOMIC DNA]</scope>
    <source>
        <strain evidence="4">CCUG 49018</strain>
    </source>
</reference>
<feature type="region of interest" description="Disordered" evidence="1">
    <location>
        <begin position="27"/>
        <end position="75"/>
    </location>
</feature>
<feature type="transmembrane region" description="Helical" evidence="2">
    <location>
        <begin position="6"/>
        <end position="23"/>
    </location>
</feature>
<evidence type="ECO:0000313" key="3">
    <source>
        <dbReference type="EMBL" id="MFD1236779.1"/>
    </source>
</evidence>
<dbReference type="RefSeq" id="WP_013677570.1">
    <property type="nucleotide sequence ID" value="NZ_BAABKS010000002.1"/>
</dbReference>
<proteinExistence type="predicted"/>
<evidence type="ECO:0000256" key="2">
    <source>
        <dbReference type="SAM" id="Phobius"/>
    </source>
</evidence>